<evidence type="ECO:0000256" key="1">
    <source>
        <dbReference type="SAM" id="MobiDB-lite"/>
    </source>
</evidence>
<sequence>MMQSSSVLLCAVFITCLCYCDYRPDFHVIQTPSEVTVKDEDSMSIFCCWNKTILNVKVKLIKPNQSNNYLYPTKINSTCSEFSIKNACMNDTGLYICEVIQDIPRLDIVKGNGTTVTLQEKNKNKKCKDCLLDDVLIYILRCLPFITLLLVMCCFNRYTSKRTRPKTSRQNILNPEEQEGVLEEEYEEPGEEPYLNEELMEEGEWREVDAERGEELEPEERQEEQFW</sequence>
<protein>
    <recommendedName>
        <fullName evidence="4">Ig-like domain-containing protein</fullName>
    </recommendedName>
</protein>
<accession>A0A8T2LYI7</accession>
<proteinExistence type="predicted"/>
<dbReference type="PROSITE" id="PS50835">
    <property type="entry name" value="IG_LIKE"/>
    <property type="match status" value="1"/>
</dbReference>
<evidence type="ECO:0000259" key="4">
    <source>
        <dbReference type="PROSITE" id="PS50835"/>
    </source>
</evidence>
<dbReference type="Proteomes" id="UP000752171">
    <property type="component" value="Unassembled WGS sequence"/>
</dbReference>
<feature type="signal peptide" evidence="3">
    <location>
        <begin position="1"/>
        <end position="20"/>
    </location>
</feature>
<dbReference type="InterPro" id="IPR007110">
    <property type="entry name" value="Ig-like_dom"/>
</dbReference>
<gene>
    <name evidence="5" type="ORF">AMEX_G11508</name>
</gene>
<feature type="chain" id="PRO_5035852868" description="Ig-like domain-containing protein" evidence="3">
    <location>
        <begin position="21"/>
        <end position="227"/>
    </location>
</feature>
<feature type="compositionally biased region" description="Acidic residues" evidence="1">
    <location>
        <begin position="176"/>
        <end position="202"/>
    </location>
</feature>
<comment type="caution">
    <text evidence="5">The sequence shown here is derived from an EMBL/GenBank/DDBJ whole genome shotgun (WGS) entry which is preliminary data.</text>
</comment>
<feature type="region of interest" description="Disordered" evidence="1">
    <location>
        <begin position="166"/>
        <end position="227"/>
    </location>
</feature>
<dbReference type="AlphaFoldDB" id="A0A8T2LYI7"/>
<dbReference type="InterPro" id="IPR013783">
    <property type="entry name" value="Ig-like_fold"/>
</dbReference>
<name>A0A8T2LYI7_ASTMX</name>
<organism evidence="5 6">
    <name type="scientific">Astyanax mexicanus</name>
    <name type="common">Blind cave fish</name>
    <name type="synonym">Astyanax fasciatus mexicanus</name>
    <dbReference type="NCBI Taxonomy" id="7994"/>
    <lineage>
        <taxon>Eukaryota</taxon>
        <taxon>Metazoa</taxon>
        <taxon>Chordata</taxon>
        <taxon>Craniata</taxon>
        <taxon>Vertebrata</taxon>
        <taxon>Euteleostomi</taxon>
        <taxon>Actinopterygii</taxon>
        <taxon>Neopterygii</taxon>
        <taxon>Teleostei</taxon>
        <taxon>Ostariophysi</taxon>
        <taxon>Characiformes</taxon>
        <taxon>Characoidei</taxon>
        <taxon>Acestrorhamphidae</taxon>
        <taxon>Acestrorhamphinae</taxon>
        <taxon>Astyanax</taxon>
    </lineage>
</organism>
<keyword evidence="2" id="KW-0472">Membrane</keyword>
<feature type="transmembrane region" description="Helical" evidence="2">
    <location>
        <begin position="135"/>
        <end position="155"/>
    </location>
</feature>
<dbReference type="EMBL" id="JAICCE010000008">
    <property type="protein sequence ID" value="KAG9274575.1"/>
    <property type="molecule type" value="Genomic_DNA"/>
</dbReference>
<keyword evidence="2" id="KW-1133">Transmembrane helix</keyword>
<keyword evidence="3" id="KW-0732">Signal</keyword>
<evidence type="ECO:0000313" key="5">
    <source>
        <dbReference type="EMBL" id="KAG9274575.1"/>
    </source>
</evidence>
<keyword evidence="2" id="KW-0812">Transmembrane</keyword>
<feature type="domain" description="Ig-like" evidence="4">
    <location>
        <begin position="24"/>
        <end position="99"/>
    </location>
</feature>
<evidence type="ECO:0000256" key="2">
    <source>
        <dbReference type="SAM" id="Phobius"/>
    </source>
</evidence>
<feature type="compositionally biased region" description="Acidic residues" evidence="1">
    <location>
        <begin position="216"/>
        <end position="227"/>
    </location>
</feature>
<dbReference type="Gene3D" id="2.60.40.10">
    <property type="entry name" value="Immunoglobulins"/>
    <property type="match status" value="1"/>
</dbReference>
<dbReference type="InterPro" id="IPR036179">
    <property type="entry name" value="Ig-like_dom_sf"/>
</dbReference>
<evidence type="ECO:0000313" key="6">
    <source>
        <dbReference type="Proteomes" id="UP000752171"/>
    </source>
</evidence>
<dbReference type="SUPFAM" id="SSF48726">
    <property type="entry name" value="Immunoglobulin"/>
    <property type="match status" value="1"/>
</dbReference>
<feature type="compositionally biased region" description="Basic and acidic residues" evidence="1">
    <location>
        <begin position="203"/>
        <end position="215"/>
    </location>
</feature>
<evidence type="ECO:0000256" key="3">
    <source>
        <dbReference type="SAM" id="SignalP"/>
    </source>
</evidence>
<reference evidence="5 6" key="1">
    <citation type="submission" date="2021-07" db="EMBL/GenBank/DDBJ databases">
        <authorList>
            <person name="Imarazene B."/>
            <person name="Zahm M."/>
            <person name="Klopp C."/>
            <person name="Cabau C."/>
            <person name="Beille S."/>
            <person name="Jouanno E."/>
            <person name="Castinel A."/>
            <person name="Lluch J."/>
            <person name="Gil L."/>
            <person name="Kuchtly C."/>
            <person name="Lopez Roques C."/>
            <person name="Donnadieu C."/>
            <person name="Parrinello H."/>
            <person name="Journot L."/>
            <person name="Du K."/>
            <person name="Schartl M."/>
            <person name="Retaux S."/>
            <person name="Guiguen Y."/>
        </authorList>
    </citation>
    <scope>NUCLEOTIDE SEQUENCE [LARGE SCALE GENOMIC DNA]</scope>
    <source>
        <strain evidence="5">Pach_M1</strain>
        <tissue evidence="5">Testis</tissue>
    </source>
</reference>